<accession>A0A4Y2P1Q3</accession>
<evidence type="ECO:0000313" key="2">
    <source>
        <dbReference type="Proteomes" id="UP000499080"/>
    </source>
</evidence>
<name>A0A4Y2P1Q3_ARAVE</name>
<dbReference type="Proteomes" id="UP000499080">
    <property type="component" value="Unassembled WGS sequence"/>
</dbReference>
<keyword evidence="2" id="KW-1185">Reference proteome</keyword>
<sequence length="97" mass="10913">MHEGSSVKSGLAPGTLRPEVEFLPLGHRGLNQFIRMILLNRRLATMYDLTFNTPMHEGSSVKLGLARGTLWPKSEFLPLGHRGLNQFNQMILLNRSV</sequence>
<gene>
    <name evidence="1" type="ORF">AVEN_120464_1</name>
</gene>
<dbReference type="EMBL" id="BGPR01010212">
    <property type="protein sequence ID" value="GBN44893.1"/>
    <property type="molecule type" value="Genomic_DNA"/>
</dbReference>
<dbReference type="AlphaFoldDB" id="A0A4Y2P1Q3"/>
<proteinExistence type="predicted"/>
<organism evidence="1 2">
    <name type="scientific">Araneus ventricosus</name>
    <name type="common">Orbweaver spider</name>
    <name type="synonym">Epeira ventricosa</name>
    <dbReference type="NCBI Taxonomy" id="182803"/>
    <lineage>
        <taxon>Eukaryota</taxon>
        <taxon>Metazoa</taxon>
        <taxon>Ecdysozoa</taxon>
        <taxon>Arthropoda</taxon>
        <taxon>Chelicerata</taxon>
        <taxon>Arachnida</taxon>
        <taxon>Araneae</taxon>
        <taxon>Araneomorphae</taxon>
        <taxon>Entelegynae</taxon>
        <taxon>Araneoidea</taxon>
        <taxon>Araneidae</taxon>
        <taxon>Araneus</taxon>
    </lineage>
</organism>
<protein>
    <submittedName>
        <fullName evidence="1">Uncharacterized protein</fullName>
    </submittedName>
</protein>
<evidence type="ECO:0000313" key="1">
    <source>
        <dbReference type="EMBL" id="GBN44893.1"/>
    </source>
</evidence>
<reference evidence="1 2" key="1">
    <citation type="journal article" date="2019" name="Sci. Rep.">
        <title>Orb-weaving spider Araneus ventricosus genome elucidates the spidroin gene catalogue.</title>
        <authorList>
            <person name="Kono N."/>
            <person name="Nakamura H."/>
            <person name="Ohtoshi R."/>
            <person name="Moran D.A.P."/>
            <person name="Shinohara A."/>
            <person name="Yoshida Y."/>
            <person name="Fujiwara M."/>
            <person name="Mori M."/>
            <person name="Tomita M."/>
            <person name="Arakawa K."/>
        </authorList>
    </citation>
    <scope>NUCLEOTIDE SEQUENCE [LARGE SCALE GENOMIC DNA]</scope>
</reference>
<comment type="caution">
    <text evidence="1">The sequence shown here is derived from an EMBL/GenBank/DDBJ whole genome shotgun (WGS) entry which is preliminary data.</text>
</comment>